<proteinExistence type="predicted"/>
<feature type="domain" description="HTH cro/C1-type" evidence="1">
    <location>
        <begin position="20"/>
        <end position="61"/>
    </location>
</feature>
<dbReference type="PROSITE" id="PS50943">
    <property type="entry name" value="HTH_CROC1"/>
    <property type="match status" value="1"/>
</dbReference>
<dbReference type="InterPro" id="IPR010982">
    <property type="entry name" value="Lambda_DNA-bd_dom_sf"/>
</dbReference>
<sequence length="126" mass="13620">MRKPEDPPLSNPAAAQAITEKTGVPISAAYLWQLRNGLKTNPTVQHLRAIASFFGVPSAYLIEPESSSTIDAQLRLLQVLRDNGVRDLALRASGLSPESISSLAAMVDEVRKLQDLPPITSDEDEA</sequence>
<organism evidence="2 3">
    <name type="scientific">Mycobacterium paragordonae</name>
    <dbReference type="NCBI Taxonomy" id="1389713"/>
    <lineage>
        <taxon>Bacteria</taxon>
        <taxon>Bacillati</taxon>
        <taxon>Actinomycetota</taxon>
        <taxon>Actinomycetes</taxon>
        <taxon>Mycobacteriales</taxon>
        <taxon>Mycobacteriaceae</taxon>
        <taxon>Mycobacterium</taxon>
    </lineage>
</organism>
<dbReference type="Gene3D" id="1.10.260.40">
    <property type="entry name" value="lambda repressor-like DNA-binding domains"/>
    <property type="match status" value="1"/>
</dbReference>
<dbReference type="CDD" id="cd00093">
    <property type="entry name" value="HTH_XRE"/>
    <property type="match status" value="1"/>
</dbReference>
<gene>
    <name evidence="2" type="ORF">QXL92_33680</name>
</gene>
<evidence type="ECO:0000259" key="1">
    <source>
        <dbReference type="PROSITE" id="PS50943"/>
    </source>
</evidence>
<dbReference type="AlphaFoldDB" id="A0AAJ1S9F4"/>
<dbReference type="GO" id="GO:0003677">
    <property type="term" value="F:DNA binding"/>
    <property type="evidence" value="ECO:0007669"/>
    <property type="project" value="InterPro"/>
</dbReference>
<reference evidence="2" key="1">
    <citation type="submission" date="2023-06" db="EMBL/GenBank/DDBJ databases">
        <title>Identification of two novel mycobacterium reveal diversities and complexities of Mycobacterium gordonae clade.</title>
        <authorList>
            <person name="Matsumoto Y."/>
            <person name="Nakamura S."/>
            <person name="Motooka D."/>
            <person name="Fukushima K."/>
        </authorList>
    </citation>
    <scope>NUCLEOTIDE SEQUENCE</scope>
    <source>
        <strain evidence="2">TY812</strain>
    </source>
</reference>
<evidence type="ECO:0000313" key="3">
    <source>
        <dbReference type="Proteomes" id="UP001229081"/>
    </source>
</evidence>
<protein>
    <submittedName>
        <fullName evidence="2">XRE family transcriptional regulator</fullName>
    </submittedName>
</protein>
<dbReference type="EMBL" id="JAUFSA010000007">
    <property type="protein sequence ID" value="MDP7739680.1"/>
    <property type="molecule type" value="Genomic_DNA"/>
</dbReference>
<dbReference type="SUPFAM" id="SSF47413">
    <property type="entry name" value="lambda repressor-like DNA-binding domains"/>
    <property type="match status" value="1"/>
</dbReference>
<dbReference type="InterPro" id="IPR001387">
    <property type="entry name" value="Cro/C1-type_HTH"/>
</dbReference>
<name>A0AAJ1S9F4_9MYCO</name>
<comment type="caution">
    <text evidence="2">The sequence shown here is derived from an EMBL/GenBank/DDBJ whole genome shotgun (WGS) entry which is preliminary data.</text>
</comment>
<evidence type="ECO:0000313" key="2">
    <source>
        <dbReference type="EMBL" id="MDP7739680.1"/>
    </source>
</evidence>
<dbReference type="Proteomes" id="UP001229081">
    <property type="component" value="Unassembled WGS sequence"/>
</dbReference>
<accession>A0AAJ1S9F4</accession>